<dbReference type="Pfam" id="PF04307">
    <property type="entry name" value="YdjM"/>
    <property type="match status" value="1"/>
</dbReference>
<evidence type="ECO:0000256" key="1">
    <source>
        <dbReference type="SAM" id="MobiDB-lite"/>
    </source>
</evidence>
<feature type="transmembrane region" description="Helical" evidence="2">
    <location>
        <begin position="61"/>
        <end position="78"/>
    </location>
</feature>
<evidence type="ECO:0000313" key="3">
    <source>
        <dbReference type="EMBL" id="RFP62100.1"/>
    </source>
</evidence>
<feature type="transmembrane region" description="Helical" evidence="2">
    <location>
        <begin position="165"/>
        <end position="182"/>
    </location>
</feature>
<dbReference type="OrthoDB" id="9781927at2"/>
<organism evidence="3 4">
    <name type="scientific">Cognatiluteimonas weifangensis</name>
    <dbReference type="NCBI Taxonomy" id="2303539"/>
    <lineage>
        <taxon>Bacteria</taxon>
        <taxon>Pseudomonadati</taxon>
        <taxon>Pseudomonadota</taxon>
        <taxon>Gammaproteobacteria</taxon>
        <taxon>Lysobacterales</taxon>
        <taxon>Lysobacteraceae</taxon>
        <taxon>Cognatiluteimonas</taxon>
    </lineage>
</organism>
<keyword evidence="2" id="KW-0472">Membrane</keyword>
<dbReference type="RefSeq" id="WP_117201775.1">
    <property type="nucleotide sequence ID" value="NZ_JBHTBK010000008.1"/>
</dbReference>
<evidence type="ECO:0000313" key="4">
    <source>
        <dbReference type="Proteomes" id="UP000262917"/>
    </source>
</evidence>
<reference evidence="3 4" key="1">
    <citation type="submission" date="2018-08" db="EMBL/GenBank/DDBJ databases">
        <title>Lysobacter weifangensis sp. nov., a new member of the family 'Xanthomonadaceae', isolated from soil in a farmland.</title>
        <authorList>
            <person name="Zhao H."/>
        </authorList>
    </citation>
    <scope>NUCLEOTIDE SEQUENCE [LARGE SCALE GENOMIC DNA]</scope>
    <source>
        <strain evidence="3 4">WF-2</strain>
    </source>
</reference>
<dbReference type="InterPro" id="IPR053170">
    <property type="entry name" value="Transcription_regulator"/>
</dbReference>
<dbReference type="Proteomes" id="UP000262917">
    <property type="component" value="Unassembled WGS sequence"/>
</dbReference>
<keyword evidence="2" id="KW-0812">Transmembrane</keyword>
<evidence type="ECO:0000256" key="2">
    <source>
        <dbReference type="SAM" id="Phobius"/>
    </source>
</evidence>
<dbReference type="InterPro" id="IPR007404">
    <property type="entry name" value="YdjM-like"/>
</dbReference>
<keyword evidence="2" id="KW-1133">Transmembrane helix</keyword>
<feature type="region of interest" description="Disordered" evidence="1">
    <location>
        <begin position="342"/>
        <end position="363"/>
    </location>
</feature>
<dbReference type="GO" id="GO:0016787">
    <property type="term" value="F:hydrolase activity"/>
    <property type="evidence" value="ECO:0007669"/>
    <property type="project" value="UniProtKB-KW"/>
</dbReference>
<proteinExistence type="predicted"/>
<feature type="transmembrane region" description="Helical" evidence="2">
    <location>
        <begin position="98"/>
        <end position="118"/>
    </location>
</feature>
<sequence length="363" mass="40176">MDSLTHLFYGAAIAAAIAPARHRRAALLAGAALNTLPDLDVFPLALCDDPIVRMTWHRSATHSWLVLPLLAWAIWAVFNSDFFRRRGGRVAQAPRRWWWAIFACLMAHPLIDAFTVYGTQLLWPLPLRPAMWSSLFIVDPLFTLPWLVACVLAWRARDGLRAQRALVAGIALGVAYVGWSLAAKSVVDRAAARALAALGLGEAPRFSVPTPFNTLLWRVVAMTPDGYVEGERSLFDRGAMRFRAHRSDVRALQAARALPPVRRLAWFNHGFQKAERRDGRLLLSDLRMGSEPVYAFRFVVARHQHGRWVALQPPQQLRMQWQSPRGPDALWRRIRAAPAAPAAQAAQAAAGSAGGTPATSASK</sequence>
<dbReference type="PANTHER" id="PTHR40031">
    <property type="entry name" value="HYPOTHETICAL MEMBRANE SPANNING PROTEIN"/>
    <property type="match status" value="1"/>
</dbReference>
<protein>
    <submittedName>
        <fullName evidence="3">Metal-dependent hydrolase</fullName>
    </submittedName>
</protein>
<feature type="transmembrane region" description="Helical" evidence="2">
    <location>
        <begin position="130"/>
        <end position="153"/>
    </location>
</feature>
<accession>A0A372DRA4</accession>
<comment type="caution">
    <text evidence="3">The sequence shown here is derived from an EMBL/GenBank/DDBJ whole genome shotgun (WGS) entry which is preliminary data.</text>
</comment>
<keyword evidence="4" id="KW-1185">Reference proteome</keyword>
<dbReference type="AlphaFoldDB" id="A0A372DRA4"/>
<name>A0A372DRA4_9GAMM</name>
<dbReference type="PANTHER" id="PTHR40031:SF1">
    <property type="entry name" value="MEMBRANE-BOUND METAL-DEPENDENT HYDROLASE"/>
    <property type="match status" value="1"/>
</dbReference>
<gene>
    <name evidence="3" type="ORF">D0Y53_03355</name>
</gene>
<keyword evidence="3" id="KW-0378">Hydrolase</keyword>
<dbReference type="EMBL" id="QVPD01000002">
    <property type="protein sequence ID" value="RFP62100.1"/>
    <property type="molecule type" value="Genomic_DNA"/>
</dbReference>